<feature type="chain" id="PRO_5013333877" description="Glycosyl hydrolase family 13 catalytic domain-containing protein" evidence="2">
    <location>
        <begin position="22"/>
        <end position="854"/>
    </location>
</feature>
<dbReference type="InterPro" id="IPR014756">
    <property type="entry name" value="Ig_E-set"/>
</dbReference>
<dbReference type="InterPro" id="IPR013783">
    <property type="entry name" value="Ig-like_fold"/>
</dbReference>
<dbReference type="InterPro" id="IPR054409">
    <property type="entry name" value="X25_BaPul-like"/>
</dbReference>
<comment type="similarity">
    <text evidence="1">Belongs to the glycosyl hydrolase 13 family.</text>
</comment>
<dbReference type="CDD" id="cd11316">
    <property type="entry name" value="AmyAc_bac2_AmyA"/>
    <property type="match status" value="1"/>
</dbReference>
<dbReference type="InterPro" id="IPR006047">
    <property type="entry name" value="GH13_cat_dom"/>
</dbReference>
<dbReference type="InterPro" id="IPR026444">
    <property type="entry name" value="Secre_tail"/>
</dbReference>
<evidence type="ECO:0000256" key="2">
    <source>
        <dbReference type="SAM" id="SignalP"/>
    </source>
</evidence>
<dbReference type="NCBIfam" id="TIGR04183">
    <property type="entry name" value="Por_Secre_tail"/>
    <property type="match status" value="1"/>
</dbReference>
<dbReference type="SUPFAM" id="SSF51445">
    <property type="entry name" value="(Trans)glycosidases"/>
    <property type="match status" value="1"/>
</dbReference>
<dbReference type="SMART" id="SM00642">
    <property type="entry name" value="Aamy"/>
    <property type="match status" value="1"/>
</dbReference>
<organism evidence="4 5">
    <name type="scientific">Flavilitoribacter nigricans (strain ATCC 23147 / DSM 23189 / NBRC 102662 / NCIMB 1420 / SS-2)</name>
    <name type="common">Lewinella nigricans</name>
    <dbReference type="NCBI Taxonomy" id="1122177"/>
    <lineage>
        <taxon>Bacteria</taxon>
        <taxon>Pseudomonadati</taxon>
        <taxon>Bacteroidota</taxon>
        <taxon>Saprospiria</taxon>
        <taxon>Saprospirales</taxon>
        <taxon>Lewinellaceae</taxon>
        <taxon>Flavilitoribacter</taxon>
    </lineage>
</organism>
<dbReference type="Gene3D" id="2.60.40.10">
    <property type="entry name" value="Immunoglobulins"/>
    <property type="match status" value="2"/>
</dbReference>
<dbReference type="Gene3D" id="3.90.400.10">
    <property type="entry name" value="Oligo-1,6-glucosidase, Domain 2"/>
    <property type="match status" value="1"/>
</dbReference>
<keyword evidence="5" id="KW-1185">Reference proteome</keyword>
<proteinExistence type="inferred from homology"/>
<dbReference type="GO" id="GO:0009313">
    <property type="term" value="P:oligosaccharide catabolic process"/>
    <property type="evidence" value="ECO:0007669"/>
    <property type="project" value="TreeGrafter"/>
</dbReference>
<dbReference type="Proteomes" id="UP000223913">
    <property type="component" value="Unassembled WGS sequence"/>
</dbReference>
<accession>A0A2D0N4V5</accession>
<evidence type="ECO:0000313" key="5">
    <source>
        <dbReference type="Proteomes" id="UP000223913"/>
    </source>
</evidence>
<dbReference type="RefSeq" id="WP_099153256.1">
    <property type="nucleotide sequence ID" value="NZ_PDUD01000032.1"/>
</dbReference>
<dbReference type="Pfam" id="PF00128">
    <property type="entry name" value="Alpha-amylase"/>
    <property type="match status" value="1"/>
</dbReference>
<dbReference type="Gene3D" id="3.20.20.80">
    <property type="entry name" value="Glycosidases"/>
    <property type="match status" value="1"/>
</dbReference>
<dbReference type="GO" id="GO:0004556">
    <property type="term" value="F:alpha-amylase activity"/>
    <property type="evidence" value="ECO:0007669"/>
    <property type="project" value="TreeGrafter"/>
</dbReference>
<comment type="caution">
    <text evidence="4">The sequence shown here is derived from an EMBL/GenBank/DDBJ whole genome shotgun (WGS) entry which is preliminary data.</text>
</comment>
<dbReference type="OrthoDB" id="9806009at2"/>
<dbReference type="InterPro" id="IPR045857">
    <property type="entry name" value="O16G_dom_2"/>
</dbReference>
<reference evidence="4 5" key="1">
    <citation type="submission" date="2017-10" db="EMBL/GenBank/DDBJ databases">
        <title>The draft genome sequence of Lewinella nigricans NBRC 102662.</title>
        <authorList>
            <person name="Wang K."/>
        </authorList>
    </citation>
    <scope>NUCLEOTIDE SEQUENCE [LARGE SCALE GENOMIC DNA]</scope>
    <source>
        <strain evidence="4 5">NBRC 102662</strain>
    </source>
</reference>
<protein>
    <recommendedName>
        <fullName evidence="3">Glycosyl hydrolase family 13 catalytic domain-containing protein</fullName>
    </recommendedName>
</protein>
<dbReference type="InterPro" id="IPR017853">
    <property type="entry name" value="GH"/>
</dbReference>
<name>A0A2D0N4V5_FLAN2</name>
<keyword evidence="2" id="KW-0732">Signal</keyword>
<evidence type="ECO:0000259" key="3">
    <source>
        <dbReference type="SMART" id="SM00642"/>
    </source>
</evidence>
<feature type="domain" description="Glycosyl hydrolase family 13 catalytic" evidence="3">
    <location>
        <begin position="265"/>
        <end position="657"/>
    </location>
</feature>
<dbReference type="SUPFAM" id="SSF81296">
    <property type="entry name" value="E set domains"/>
    <property type="match status" value="2"/>
</dbReference>
<dbReference type="AlphaFoldDB" id="A0A2D0N4V5"/>
<gene>
    <name evidence="4" type="ORF">CRP01_27440</name>
</gene>
<dbReference type="PANTHER" id="PTHR10357">
    <property type="entry name" value="ALPHA-AMYLASE FAMILY MEMBER"/>
    <property type="match status" value="1"/>
</dbReference>
<sequence>MKLPLIRTLWLAVGLSSLSLASGQDLSLTLQVDMRQQNVSAQGVHVAGSFQSEAGFPADWNPASTPMSDPDGDKIYTITLLLPAGTYEYKFINGNAWGSDESPPAECSVTNNNNRIVTLGSDLTLPPVPFNACNAQLRLAVNMSEQTVSPDGVHVMGDFQQAAGFPADWDPASIELLDQNGDGTYEITLPVPNGTYQYVFVNGNTVDGAEIIPEECSVTGANDLRYRQADTDSEIIYCFGTCTPCDPAISTSYETHWWNDAVFYEIFVRSFYDSDNDGIGDFRGIIEKLDYLNDGDPETDTDLGITGIWLMPMMASPSYHGYDVTDYYATEPDYGTMADFEALLEAAHARGIKVIIDFVMNHSSDQHPWFTQSANSQSNFRDWYIWSDNNPGFNGPWGQNVWHARNGDYYYGLFWGGMPDLNYSHPPLKEEMFNITRFWLDKGVDGFRLDAIKYLDEDGTLLENTPETFTLLEEFNTVYKTARPDAFTVGEVWSATSSVVPYVQNNRLDICFDFDLAGAILNAVNGGDPANIQNQFGVLQAAYPKLQYGTFLTNHDIDRVFSQLGNDASRMKLAAALYLSMPGVPFIYYGEEVGMTGTGIHENIRRPMQWSTAANGGFSSHTPWYGLGSNVATNNVATMAAEPGSLWQHYRKLVHIRNDEAALRRGYLLGLESNTARTLGYARIYEEEAVLVVSNFNTAAISPEITLPVSSLTPGTYSVRELYSSTAMGTVEINEQGGFGNWTAAAGSMLNPRETWFLKLASTEPTPVREQLAPELDFSLRPNPASDQVDLQFNDLRTDGGRIIIFNASGRSHYETNITGASLSISTQEWPAGLYFIKVVIDGRVRTQSLLIQH</sequence>
<evidence type="ECO:0000256" key="1">
    <source>
        <dbReference type="ARBA" id="ARBA00008061"/>
    </source>
</evidence>
<feature type="signal peptide" evidence="2">
    <location>
        <begin position="1"/>
        <end position="21"/>
    </location>
</feature>
<dbReference type="EMBL" id="PDUD01000032">
    <property type="protein sequence ID" value="PHN03420.1"/>
    <property type="molecule type" value="Genomic_DNA"/>
</dbReference>
<dbReference type="PANTHER" id="PTHR10357:SF179">
    <property type="entry name" value="NEUTRAL AND BASIC AMINO ACID TRANSPORT PROTEIN RBAT"/>
    <property type="match status" value="1"/>
</dbReference>
<dbReference type="Pfam" id="PF22058">
    <property type="entry name" value="X25_BaPul_like"/>
    <property type="match status" value="2"/>
</dbReference>
<dbReference type="Pfam" id="PF18962">
    <property type="entry name" value="Por_Secre_tail"/>
    <property type="match status" value="1"/>
</dbReference>
<evidence type="ECO:0000313" key="4">
    <source>
        <dbReference type="EMBL" id="PHN03420.1"/>
    </source>
</evidence>